<name>A0A9D1SF76_9FIRM</name>
<evidence type="ECO:0000256" key="4">
    <source>
        <dbReference type="PIRSR" id="PIRSR606225-1"/>
    </source>
</evidence>
<dbReference type="Pfam" id="PF00849">
    <property type="entry name" value="PseudoU_synth_2"/>
    <property type="match status" value="1"/>
</dbReference>
<dbReference type="InterPro" id="IPR002942">
    <property type="entry name" value="S4_RNA-bd"/>
</dbReference>
<dbReference type="GO" id="GO:0120159">
    <property type="term" value="F:rRNA pseudouridine synthase activity"/>
    <property type="evidence" value="ECO:0007669"/>
    <property type="project" value="UniProtKB-ARBA"/>
</dbReference>
<evidence type="ECO:0000256" key="3">
    <source>
        <dbReference type="ARBA" id="ARBA00023235"/>
    </source>
</evidence>
<dbReference type="GO" id="GO:0000455">
    <property type="term" value="P:enzyme-directed rRNA pseudouridine synthesis"/>
    <property type="evidence" value="ECO:0007669"/>
    <property type="project" value="UniProtKB-ARBA"/>
</dbReference>
<keyword evidence="5" id="KW-0694">RNA-binding</keyword>
<dbReference type="CDD" id="cd00165">
    <property type="entry name" value="S4"/>
    <property type="match status" value="1"/>
</dbReference>
<evidence type="ECO:0000259" key="7">
    <source>
        <dbReference type="SMART" id="SM00363"/>
    </source>
</evidence>
<keyword evidence="3 6" id="KW-0413">Isomerase</keyword>
<comment type="similarity">
    <text evidence="2 6">Belongs to the pseudouridine synthase RluA family.</text>
</comment>
<organism evidence="8 9">
    <name type="scientific">Candidatus Ornithomonoglobus merdipullorum</name>
    <dbReference type="NCBI Taxonomy" id="2840895"/>
    <lineage>
        <taxon>Bacteria</taxon>
        <taxon>Bacillati</taxon>
        <taxon>Bacillota</taxon>
        <taxon>Clostridia</taxon>
        <taxon>Candidatus Ornithomonoglobus</taxon>
    </lineage>
</organism>
<reference evidence="8" key="1">
    <citation type="submission" date="2020-10" db="EMBL/GenBank/DDBJ databases">
        <authorList>
            <person name="Gilroy R."/>
        </authorList>
    </citation>
    <scope>NUCLEOTIDE SEQUENCE</scope>
    <source>
        <strain evidence="8">USAMLcec3-3695</strain>
    </source>
</reference>
<evidence type="ECO:0000313" key="8">
    <source>
        <dbReference type="EMBL" id="HIU57472.1"/>
    </source>
</evidence>
<feature type="domain" description="RNA-binding S4" evidence="7">
    <location>
        <begin position="13"/>
        <end position="75"/>
    </location>
</feature>
<dbReference type="InterPro" id="IPR036986">
    <property type="entry name" value="S4_RNA-bd_sf"/>
</dbReference>
<dbReference type="Gene3D" id="3.10.290.10">
    <property type="entry name" value="RNA-binding S4 domain"/>
    <property type="match status" value="1"/>
</dbReference>
<dbReference type="InterPro" id="IPR006145">
    <property type="entry name" value="PsdUridine_synth_RsuA/RluA"/>
</dbReference>
<dbReference type="EMBL" id="DVNB01000070">
    <property type="protein sequence ID" value="HIU57472.1"/>
    <property type="molecule type" value="Genomic_DNA"/>
</dbReference>
<dbReference type="PROSITE" id="PS50889">
    <property type="entry name" value="S4"/>
    <property type="match status" value="1"/>
</dbReference>
<protein>
    <recommendedName>
        <fullName evidence="6">Pseudouridine synthase</fullName>
        <ecNumber evidence="6">5.4.99.-</ecNumber>
    </recommendedName>
</protein>
<dbReference type="Gene3D" id="3.30.2350.10">
    <property type="entry name" value="Pseudouridine synthase"/>
    <property type="match status" value="1"/>
</dbReference>
<dbReference type="SUPFAM" id="SSF55174">
    <property type="entry name" value="Alpha-L RNA-binding motif"/>
    <property type="match status" value="1"/>
</dbReference>
<accession>A0A9D1SF76</accession>
<dbReference type="CDD" id="cd02869">
    <property type="entry name" value="PseudoU_synth_RluA_like"/>
    <property type="match status" value="1"/>
</dbReference>
<gene>
    <name evidence="8" type="ORF">IAA61_06630</name>
</gene>
<dbReference type="SMART" id="SM00363">
    <property type="entry name" value="S4"/>
    <property type="match status" value="1"/>
</dbReference>
<dbReference type="GO" id="GO:0003723">
    <property type="term" value="F:RNA binding"/>
    <property type="evidence" value="ECO:0007669"/>
    <property type="project" value="UniProtKB-KW"/>
</dbReference>
<evidence type="ECO:0000256" key="1">
    <source>
        <dbReference type="ARBA" id="ARBA00000073"/>
    </source>
</evidence>
<evidence type="ECO:0000256" key="5">
    <source>
        <dbReference type="PROSITE-ProRule" id="PRU00182"/>
    </source>
</evidence>
<feature type="active site" evidence="4">
    <location>
        <position position="144"/>
    </location>
</feature>
<proteinExistence type="inferred from homology"/>
<comment type="caution">
    <text evidence="8">The sequence shown here is derived from an EMBL/GenBank/DDBJ whole genome shotgun (WGS) entry which is preliminary data.</text>
</comment>
<dbReference type="PANTHER" id="PTHR21600:SF83">
    <property type="entry name" value="PSEUDOURIDYLATE SYNTHASE RPUSD4, MITOCHONDRIAL"/>
    <property type="match status" value="1"/>
</dbReference>
<dbReference type="SUPFAM" id="SSF55120">
    <property type="entry name" value="Pseudouridine synthase"/>
    <property type="match status" value="1"/>
</dbReference>
<comment type="catalytic activity">
    <reaction evidence="1 6">
        <text>a uridine in RNA = a pseudouridine in RNA</text>
        <dbReference type="Rhea" id="RHEA:48348"/>
        <dbReference type="Rhea" id="RHEA-COMP:12068"/>
        <dbReference type="Rhea" id="RHEA-COMP:12069"/>
        <dbReference type="ChEBI" id="CHEBI:65314"/>
        <dbReference type="ChEBI" id="CHEBI:65315"/>
    </reaction>
</comment>
<dbReference type="InterPro" id="IPR020103">
    <property type="entry name" value="PsdUridine_synth_cat_dom_sf"/>
</dbReference>
<evidence type="ECO:0000256" key="2">
    <source>
        <dbReference type="ARBA" id="ARBA00010876"/>
    </source>
</evidence>
<dbReference type="Pfam" id="PF01479">
    <property type="entry name" value="S4"/>
    <property type="match status" value="1"/>
</dbReference>
<dbReference type="PANTHER" id="PTHR21600">
    <property type="entry name" value="MITOCHONDRIAL RNA PSEUDOURIDINE SYNTHASE"/>
    <property type="match status" value="1"/>
</dbReference>
<comment type="function">
    <text evidence="6">Responsible for synthesis of pseudouridine from uracil.</text>
</comment>
<dbReference type="Proteomes" id="UP000824109">
    <property type="component" value="Unassembled WGS sequence"/>
</dbReference>
<dbReference type="AlphaFoldDB" id="A0A9D1SF76"/>
<evidence type="ECO:0000313" key="9">
    <source>
        <dbReference type="Proteomes" id="UP000824109"/>
    </source>
</evidence>
<dbReference type="EC" id="5.4.99.-" evidence="6"/>
<sequence>MREFTIKENDAGQRLDKFMTKLMPRLPKSMLYKGLRKKCVRLNGRHVKDGSVQLSAGDVLDLYFKDEFFESDQGFKYVKPELDIVYEDDSILIVNKAAGIVCHADERGTEVTLVDMVKSYLYDKGEYVPSDEQTFSPALCNRLDRNTGGLVIAAKNAAALRAMNEYIRSREVKKLYMAVVEGEPKERGRLEGYAEREGKVTRIGGEGGKRVSLDYRVIARANGCSLVEVELHTGRTHQIRAQFADAGFPLSGDTKYGGHGKKFRQALWSVELRFEFPADDRLPGISGRRVRIKAPFEETFV</sequence>
<dbReference type="InterPro" id="IPR006225">
    <property type="entry name" value="PsdUridine_synth_RluC/D"/>
</dbReference>
<evidence type="ECO:0000256" key="6">
    <source>
        <dbReference type="RuleBase" id="RU362028"/>
    </source>
</evidence>
<dbReference type="NCBIfam" id="TIGR00005">
    <property type="entry name" value="rluA_subfam"/>
    <property type="match status" value="1"/>
</dbReference>
<reference evidence="8" key="2">
    <citation type="journal article" date="2021" name="PeerJ">
        <title>Extensive microbial diversity within the chicken gut microbiome revealed by metagenomics and culture.</title>
        <authorList>
            <person name="Gilroy R."/>
            <person name="Ravi A."/>
            <person name="Getino M."/>
            <person name="Pursley I."/>
            <person name="Horton D.L."/>
            <person name="Alikhan N.F."/>
            <person name="Baker D."/>
            <person name="Gharbi K."/>
            <person name="Hall N."/>
            <person name="Watson M."/>
            <person name="Adriaenssens E.M."/>
            <person name="Foster-Nyarko E."/>
            <person name="Jarju S."/>
            <person name="Secka A."/>
            <person name="Antonio M."/>
            <person name="Oren A."/>
            <person name="Chaudhuri R.R."/>
            <person name="La Ragione R."/>
            <person name="Hildebrand F."/>
            <person name="Pallen M.J."/>
        </authorList>
    </citation>
    <scope>NUCLEOTIDE SEQUENCE</scope>
    <source>
        <strain evidence="8">USAMLcec3-3695</strain>
    </source>
</reference>
<dbReference type="InterPro" id="IPR050188">
    <property type="entry name" value="RluA_PseudoU_synthase"/>
</dbReference>